<comment type="similarity">
    <text evidence="2">Belongs to the GPRASP family.</text>
</comment>
<dbReference type="HOGENOM" id="CLU_036908_0_0_1"/>
<dbReference type="GO" id="GO:0016020">
    <property type="term" value="C:membrane"/>
    <property type="evidence" value="ECO:0007669"/>
    <property type="project" value="UniProtKB-SubCell"/>
</dbReference>
<dbReference type="AlphaFoldDB" id="G3U7B9"/>
<reference evidence="7" key="2">
    <citation type="submission" date="2025-08" db="UniProtKB">
        <authorList>
            <consortium name="Ensembl"/>
        </authorList>
    </citation>
    <scope>IDENTIFICATION</scope>
    <source>
        <strain evidence="7">Isolate ISIS603380</strain>
    </source>
</reference>
<dbReference type="Proteomes" id="UP000007646">
    <property type="component" value="Unassembled WGS sequence"/>
</dbReference>
<reference evidence="7 8" key="1">
    <citation type="submission" date="2009-06" db="EMBL/GenBank/DDBJ databases">
        <title>The Genome Sequence of Loxodonta africana (African elephant).</title>
        <authorList>
            <person name="Di Palma F."/>
            <person name="Heiman D."/>
            <person name="Young S."/>
            <person name="Johnson J."/>
            <person name="Lander E.S."/>
            <person name="Lindblad-Toh K."/>
        </authorList>
    </citation>
    <scope>NUCLEOTIDE SEQUENCE [LARGE SCALE GENOMIC DNA]</scope>
    <source>
        <strain evidence="7 8">Isolate ISIS603380</strain>
    </source>
</reference>
<dbReference type="FunCoup" id="G3U7B9">
    <property type="interactions" value="38"/>
</dbReference>
<dbReference type="InterPro" id="IPR006911">
    <property type="entry name" value="ARM-rpt_dom"/>
</dbReference>
<evidence type="ECO:0000256" key="3">
    <source>
        <dbReference type="ARBA" id="ARBA00022692"/>
    </source>
</evidence>
<feature type="domain" description="Armadillo repeat-containing" evidence="6">
    <location>
        <begin position="303"/>
        <end position="521"/>
    </location>
</feature>
<dbReference type="Ensembl" id="ENSLAFT00000033258.1">
    <property type="protein sequence ID" value="ENSLAFP00000023727.1"/>
    <property type="gene ID" value="ENSLAFG00000031679.1"/>
</dbReference>
<keyword evidence="3" id="KW-0812">Transmembrane</keyword>
<dbReference type="InParanoid" id="G3U7B9"/>
<dbReference type="GO" id="GO:0005829">
    <property type="term" value="C:cytosol"/>
    <property type="evidence" value="ECO:0007669"/>
    <property type="project" value="TreeGrafter"/>
</dbReference>
<dbReference type="GO" id="GO:0005634">
    <property type="term" value="C:nucleus"/>
    <property type="evidence" value="ECO:0007669"/>
    <property type="project" value="TreeGrafter"/>
</dbReference>
<accession>G3U7B9</accession>
<dbReference type="STRING" id="9785.ENSLAFP00000023727"/>
<evidence type="ECO:0000256" key="5">
    <source>
        <dbReference type="SAM" id="MobiDB-lite"/>
    </source>
</evidence>
<dbReference type="PANTHER" id="PTHR46414">
    <property type="entry name" value="PROTEIN BHLHB9-RELATED"/>
    <property type="match status" value="1"/>
</dbReference>
<protein>
    <recommendedName>
        <fullName evidence="6">Armadillo repeat-containing domain-containing protein</fullName>
    </recommendedName>
</protein>
<evidence type="ECO:0000313" key="8">
    <source>
        <dbReference type="Proteomes" id="UP000007646"/>
    </source>
</evidence>
<dbReference type="PROSITE" id="PS00236">
    <property type="entry name" value="NEUROTR_ION_CHANNEL"/>
    <property type="match status" value="1"/>
</dbReference>
<sequence>SAMSENKSGTHAKTRKGAGIKAEAEREATGIVKAKAGFETYAVAERKGVSEAKVVTETKARALSEPTALVKGVAKAMPRSWARSAGATHKDETDTDAWFWAGEEASIGSWFWNREEAGGDQTNAKDEGETDIGASINTEELGIEAATGASWKPRPVVIWKWFWDGGKISFDPNPRPLYRTVRPRVTCEIDERNRPKDGSEVTVWPNGPAEIPASLASGYQVPSRTRPLSCTAQSSGEKNTGSLPAAEAGLREGTSICLQSIDAYPFDSETCAQAVEKIRGQIRIRELNGIRPFPCPCKMECRLNSEDFEKLVSLLKSNADPVIHKIAQIAMGIIKVHPLAQELINEMGVLTVIESLLHFRLPNVTRKTEITLNPISVEERQRRNIIHVVHMCKETVSFPLNSPGQRSGLKELGQLSADRNHHFIVAAYLPELSRMLSLGNHKTRNLVLKVLLNMSENPIAARDMMNIEVLSALKLIFHQKEAKANLVTAVAIFVNIKEHIRRGLIVVVNPVSYNELKAVFREAKTIIEKL</sequence>
<proteinExistence type="inferred from homology"/>
<feature type="region of interest" description="Disordered" evidence="5">
    <location>
        <begin position="226"/>
        <end position="245"/>
    </location>
</feature>
<dbReference type="PANTHER" id="PTHR46414:SF2">
    <property type="entry name" value="G PROTEIN-COUPLED RECEPTOR ASSOCIATED SORTING PROTEIN 3"/>
    <property type="match status" value="1"/>
</dbReference>
<organism evidence="7 8">
    <name type="scientific">Loxodonta africana</name>
    <name type="common">African elephant</name>
    <dbReference type="NCBI Taxonomy" id="9785"/>
    <lineage>
        <taxon>Eukaryota</taxon>
        <taxon>Metazoa</taxon>
        <taxon>Chordata</taxon>
        <taxon>Craniata</taxon>
        <taxon>Vertebrata</taxon>
        <taxon>Euteleostomi</taxon>
        <taxon>Mammalia</taxon>
        <taxon>Eutheria</taxon>
        <taxon>Afrotheria</taxon>
        <taxon>Proboscidea</taxon>
        <taxon>Elephantidae</taxon>
        <taxon>Loxodonta</taxon>
    </lineage>
</organism>
<dbReference type="GeneTree" id="ENSGT00940000161990"/>
<evidence type="ECO:0000256" key="4">
    <source>
        <dbReference type="ARBA" id="ARBA00023136"/>
    </source>
</evidence>
<dbReference type="eggNOG" id="ENOG502RU0K">
    <property type="taxonomic scope" value="Eukaryota"/>
</dbReference>
<dbReference type="SUPFAM" id="SSF48371">
    <property type="entry name" value="ARM repeat"/>
    <property type="match status" value="1"/>
</dbReference>
<dbReference type="InterPro" id="IPR011989">
    <property type="entry name" value="ARM-like"/>
</dbReference>
<keyword evidence="4" id="KW-0472">Membrane</keyword>
<evidence type="ECO:0000256" key="1">
    <source>
        <dbReference type="ARBA" id="ARBA00004370"/>
    </source>
</evidence>
<evidence type="ECO:0000313" key="7">
    <source>
        <dbReference type="Ensembl" id="ENSLAFP00000023727.1"/>
    </source>
</evidence>
<keyword evidence="8" id="KW-1185">Reference proteome</keyword>
<feature type="compositionally biased region" description="Polar residues" evidence="5">
    <location>
        <begin position="226"/>
        <end position="242"/>
    </location>
</feature>
<dbReference type="InterPro" id="IPR016024">
    <property type="entry name" value="ARM-type_fold"/>
</dbReference>
<dbReference type="Pfam" id="PF04826">
    <property type="entry name" value="Arm_2"/>
    <property type="match status" value="1"/>
</dbReference>
<dbReference type="Gene3D" id="1.25.10.10">
    <property type="entry name" value="Leucine-rich Repeat Variant"/>
    <property type="match status" value="1"/>
</dbReference>
<evidence type="ECO:0000256" key="2">
    <source>
        <dbReference type="ARBA" id="ARBA00011013"/>
    </source>
</evidence>
<dbReference type="InterPro" id="IPR043374">
    <property type="entry name" value="GASP1-3"/>
</dbReference>
<evidence type="ECO:0000259" key="6">
    <source>
        <dbReference type="Pfam" id="PF04826"/>
    </source>
</evidence>
<feature type="region of interest" description="Disordered" evidence="5">
    <location>
        <begin position="1"/>
        <end position="24"/>
    </location>
</feature>
<comment type="subcellular location">
    <subcellularLocation>
        <location evidence="1">Membrane</location>
    </subcellularLocation>
</comment>
<name>G3U7B9_LOXAF</name>
<reference evidence="7" key="3">
    <citation type="submission" date="2025-09" db="UniProtKB">
        <authorList>
            <consortium name="Ensembl"/>
        </authorList>
    </citation>
    <scope>IDENTIFICATION</scope>
    <source>
        <strain evidence="7">Isolate ISIS603380</strain>
    </source>
</reference>
<dbReference type="InterPro" id="IPR018000">
    <property type="entry name" value="Neurotransmitter_ion_chnl_CS"/>
</dbReference>